<name>A0AAV2ERI5_9ROSI</name>
<keyword evidence="2" id="KW-1185">Reference proteome</keyword>
<evidence type="ECO:0000313" key="2">
    <source>
        <dbReference type="Proteomes" id="UP001497516"/>
    </source>
</evidence>
<dbReference type="Proteomes" id="UP001497516">
    <property type="component" value="Chromosome 5"/>
</dbReference>
<proteinExistence type="predicted"/>
<protein>
    <submittedName>
        <fullName evidence="1">Uncharacterized protein</fullName>
    </submittedName>
</protein>
<dbReference type="EMBL" id="OZ034818">
    <property type="protein sequence ID" value="CAL1388040.1"/>
    <property type="molecule type" value="Genomic_DNA"/>
</dbReference>
<accession>A0AAV2ERI5</accession>
<dbReference type="AlphaFoldDB" id="A0AAV2ERI5"/>
<reference evidence="1 2" key="1">
    <citation type="submission" date="2024-04" db="EMBL/GenBank/DDBJ databases">
        <authorList>
            <person name="Fracassetti M."/>
        </authorList>
    </citation>
    <scope>NUCLEOTIDE SEQUENCE [LARGE SCALE GENOMIC DNA]</scope>
</reference>
<evidence type="ECO:0000313" key="1">
    <source>
        <dbReference type="EMBL" id="CAL1388040.1"/>
    </source>
</evidence>
<gene>
    <name evidence="1" type="ORF">LTRI10_LOCUS28988</name>
</gene>
<organism evidence="1 2">
    <name type="scientific">Linum trigynum</name>
    <dbReference type="NCBI Taxonomy" id="586398"/>
    <lineage>
        <taxon>Eukaryota</taxon>
        <taxon>Viridiplantae</taxon>
        <taxon>Streptophyta</taxon>
        <taxon>Embryophyta</taxon>
        <taxon>Tracheophyta</taxon>
        <taxon>Spermatophyta</taxon>
        <taxon>Magnoliopsida</taxon>
        <taxon>eudicotyledons</taxon>
        <taxon>Gunneridae</taxon>
        <taxon>Pentapetalae</taxon>
        <taxon>rosids</taxon>
        <taxon>fabids</taxon>
        <taxon>Malpighiales</taxon>
        <taxon>Linaceae</taxon>
        <taxon>Linum</taxon>
    </lineage>
</organism>
<sequence>MDLLIMHMTLLVRRHDLLRLSIFWIMRRHGLLIRGHGLLSHVCGPSRDFSVMSVALLVTQHGPLILSIFSCVHALLVKWHGRLILYPCPFS</sequence>